<evidence type="ECO:0000313" key="2">
    <source>
        <dbReference type="Proteomes" id="UP001230649"/>
    </source>
</evidence>
<accession>A0ACC2X3K2</accession>
<name>A0ACC2X3K2_9TREE</name>
<gene>
    <name evidence="1" type="ORF">QFC20_000464</name>
</gene>
<sequence>MSVPFHPRMRFLFPARTPSWFVGHMARSLNELPNLLKDIDLVIEARDARLPLTSVNSAFDDVLRTSWGLQTGAGMVDVKGKQREKLVVYTKRDLAESRFEQPLKQAFATHAGQKVVFADTRSDKDVRAILKHAVDHAKQRYDAVYDLKILVVGMPNVGKSSLLNALRRVGVRKGKAFRIGAEPGITRRLTGTVKINEQPPVYVYDTPGVMMSYLGKGERGAEKGLKLALTAGIKASLFEPDILADYLIYRLNLRSMDPSYPSYLEHLPLPPDFTTPTNDLNQLLFALGTRIGAVRTGAELDLEAAQRFFLRSFQEGKFGQWTLDDLLGEEVLEGDELLVNGAAAQTASDDGRQTPDPIVSISPPLIPSGENLTARVSNRVKSFLDDQARQQARRSEGIAESATQEKKQELAKVKAERQAKWDAKVVRRRDAGALTSRSGSRSSAQARRR</sequence>
<comment type="caution">
    <text evidence="1">The sequence shown here is derived from an EMBL/GenBank/DDBJ whole genome shotgun (WGS) entry which is preliminary data.</text>
</comment>
<evidence type="ECO:0000313" key="1">
    <source>
        <dbReference type="EMBL" id="KAJ9117317.1"/>
    </source>
</evidence>
<protein>
    <submittedName>
        <fullName evidence="1">Uncharacterized protein</fullName>
    </submittedName>
</protein>
<keyword evidence="2" id="KW-1185">Reference proteome</keyword>
<dbReference type="EMBL" id="JASBWS010000002">
    <property type="protein sequence ID" value="KAJ9117317.1"/>
    <property type="molecule type" value="Genomic_DNA"/>
</dbReference>
<dbReference type="Proteomes" id="UP001230649">
    <property type="component" value="Unassembled WGS sequence"/>
</dbReference>
<reference evidence="1" key="1">
    <citation type="submission" date="2023-04" db="EMBL/GenBank/DDBJ databases">
        <title>Draft Genome sequencing of Naganishia species isolated from polar environments using Oxford Nanopore Technology.</title>
        <authorList>
            <person name="Leo P."/>
            <person name="Venkateswaran K."/>
        </authorList>
    </citation>
    <scope>NUCLEOTIDE SEQUENCE</scope>
    <source>
        <strain evidence="1">MNA-CCFEE 5262</strain>
    </source>
</reference>
<proteinExistence type="predicted"/>
<organism evidence="1 2">
    <name type="scientific">Naganishia adeliensis</name>
    <dbReference type="NCBI Taxonomy" id="92952"/>
    <lineage>
        <taxon>Eukaryota</taxon>
        <taxon>Fungi</taxon>
        <taxon>Dikarya</taxon>
        <taxon>Basidiomycota</taxon>
        <taxon>Agaricomycotina</taxon>
        <taxon>Tremellomycetes</taxon>
        <taxon>Filobasidiales</taxon>
        <taxon>Filobasidiaceae</taxon>
        <taxon>Naganishia</taxon>
    </lineage>
</organism>